<dbReference type="Proteomes" id="UP000001542">
    <property type="component" value="Unassembled WGS sequence"/>
</dbReference>
<dbReference type="RefSeq" id="XP_001315561.1">
    <property type="nucleotide sequence ID" value="XM_001315526.1"/>
</dbReference>
<evidence type="ECO:0000313" key="3">
    <source>
        <dbReference type="Proteomes" id="UP000001542"/>
    </source>
</evidence>
<dbReference type="InParanoid" id="A2EVK6"/>
<dbReference type="VEuPathDB" id="TrichDB:TVAGG3_0827030"/>
<sequence>MKYIDPDPEYKMHPFIKNLPRPVRKFVLKYCNSTTLLILGVIVFLIIIPVLTQRHISELPYGINNVSKIDPRYSTILKYKHSNLLSPLSIYFRKSILDSFTPYVQNSDDKCINRTNYAFEQSRLLGINPYEKNLSDNYFLIIGSNTEIGSSLEHYAKNEHIPTIGIGCQNFLDFSSSYATRILKTVRITRGVVSCPVDQIMHNDDQYIQGISRYFKSNNIPFTFIFEKIPNDSISKIINDFGGQIIKQPNLLSNKNLASQAYHDCLKSHHSEVTLPLEDEFLWNIHDFQFCKFVMEQLDSKSNRDPYIIVEGSKKLNLKKAIKDFANPNGKCSISFYYGKEKDYQTFLSYKVHKIDGQPNAFNNFAKNMDNEVVKRPPYISFVIAFQNETSRTQKLLNSIANNVNEFKINDFEVILVGNDKFEYLPLELQGHTTQIKYNIPMNLIEAKNVGLFRASGEFIAVVDANVLLRDIFFQAIKMRDFNPYVLYKSVVTTDLKEYKFKFMRNIAQYSLEKYGDGFFMASKLFWESVGGFPEFENYDTDNFLISKAMKLIPGYGLYNVDKFVSIQDSYLRKMKFVDDSDSFVRDLFCWGESKKLSKKYDLFTWGHQSYKFDELIL</sequence>
<dbReference type="CDD" id="cd00761">
    <property type="entry name" value="Glyco_tranf_GTA_type"/>
    <property type="match status" value="1"/>
</dbReference>
<dbReference type="SMR" id="A2EVK6"/>
<evidence type="ECO:0000313" key="2">
    <source>
        <dbReference type="EMBL" id="EAY03338.1"/>
    </source>
</evidence>
<feature type="transmembrane region" description="Helical" evidence="1">
    <location>
        <begin position="27"/>
        <end position="51"/>
    </location>
</feature>
<dbReference type="AlphaFoldDB" id="A2EVK6"/>
<proteinExistence type="predicted"/>
<dbReference type="KEGG" id="tva:4761182"/>
<dbReference type="Gene3D" id="3.90.550.10">
    <property type="entry name" value="Spore Coat Polysaccharide Biosynthesis Protein SpsA, Chain A"/>
    <property type="match status" value="1"/>
</dbReference>
<dbReference type="SUPFAM" id="SSF53448">
    <property type="entry name" value="Nucleotide-diphospho-sugar transferases"/>
    <property type="match status" value="1"/>
</dbReference>
<reference evidence="2" key="2">
    <citation type="journal article" date="2007" name="Science">
        <title>Draft genome sequence of the sexually transmitted pathogen Trichomonas vaginalis.</title>
        <authorList>
            <person name="Carlton J.M."/>
            <person name="Hirt R.P."/>
            <person name="Silva J.C."/>
            <person name="Delcher A.L."/>
            <person name="Schatz M."/>
            <person name="Zhao Q."/>
            <person name="Wortman J.R."/>
            <person name="Bidwell S.L."/>
            <person name="Alsmark U.C.M."/>
            <person name="Besteiro S."/>
            <person name="Sicheritz-Ponten T."/>
            <person name="Noel C.J."/>
            <person name="Dacks J.B."/>
            <person name="Foster P.G."/>
            <person name="Simillion C."/>
            <person name="Van de Peer Y."/>
            <person name="Miranda-Saavedra D."/>
            <person name="Barton G.J."/>
            <person name="Westrop G.D."/>
            <person name="Mueller S."/>
            <person name="Dessi D."/>
            <person name="Fiori P.L."/>
            <person name="Ren Q."/>
            <person name="Paulsen I."/>
            <person name="Zhang H."/>
            <person name="Bastida-Corcuera F.D."/>
            <person name="Simoes-Barbosa A."/>
            <person name="Brown M.T."/>
            <person name="Hayes R.D."/>
            <person name="Mukherjee M."/>
            <person name="Okumura C.Y."/>
            <person name="Schneider R."/>
            <person name="Smith A.J."/>
            <person name="Vanacova S."/>
            <person name="Villalvazo M."/>
            <person name="Haas B.J."/>
            <person name="Pertea M."/>
            <person name="Feldblyum T.V."/>
            <person name="Utterback T.R."/>
            <person name="Shu C.L."/>
            <person name="Osoegawa K."/>
            <person name="de Jong P.J."/>
            <person name="Hrdy I."/>
            <person name="Horvathova L."/>
            <person name="Zubacova Z."/>
            <person name="Dolezal P."/>
            <person name="Malik S.B."/>
            <person name="Logsdon J.M. Jr."/>
            <person name="Henze K."/>
            <person name="Gupta A."/>
            <person name="Wang C.C."/>
            <person name="Dunne R.L."/>
            <person name="Upcroft J.A."/>
            <person name="Upcroft P."/>
            <person name="White O."/>
            <person name="Salzberg S.L."/>
            <person name="Tang P."/>
            <person name="Chiu C.-H."/>
            <person name="Lee Y.-S."/>
            <person name="Embley T.M."/>
            <person name="Coombs G.H."/>
            <person name="Mottram J.C."/>
            <person name="Tachezy J."/>
            <person name="Fraser-Liggett C.M."/>
            <person name="Johnson P.J."/>
        </authorList>
    </citation>
    <scope>NUCLEOTIDE SEQUENCE [LARGE SCALE GENOMIC DNA]</scope>
    <source>
        <strain evidence="2">G3</strain>
    </source>
</reference>
<keyword evidence="1" id="KW-0472">Membrane</keyword>
<keyword evidence="3" id="KW-1185">Reference proteome</keyword>
<gene>
    <name evidence="2" type="ORF">TVAG_173840</name>
</gene>
<dbReference type="InterPro" id="IPR029044">
    <property type="entry name" value="Nucleotide-diphossugar_trans"/>
</dbReference>
<dbReference type="VEuPathDB" id="TrichDB:TVAG_173840"/>
<reference evidence="2" key="1">
    <citation type="submission" date="2006-10" db="EMBL/GenBank/DDBJ databases">
        <authorList>
            <person name="Amadeo P."/>
            <person name="Zhao Q."/>
            <person name="Wortman J."/>
            <person name="Fraser-Liggett C."/>
            <person name="Carlton J."/>
        </authorList>
    </citation>
    <scope>NUCLEOTIDE SEQUENCE</scope>
    <source>
        <strain evidence="2">G3</strain>
    </source>
</reference>
<keyword evidence="1" id="KW-1133">Transmembrane helix</keyword>
<keyword evidence="1" id="KW-0812">Transmembrane</keyword>
<organism evidence="2 3">
    <name type="scientific">Trichomonas vaginalis (strain ATCC PRA-98 / G3)</name>
    <dbReference type="NCBI Taxonomy" id="412133"/>
    <lineage>
        <taxon>Eukaryota</taxon>
        <taxon>Metamonada</taxon>
        <taxon>Parabasalia</taxon>
        <taxon>Trichomonadida</taxon>
        <taxon>Trichomonadidae</taxon>
        <taxon>Trichomonas</taxon>
    </lineage>
</organism>
<dbReference type="EMBL" id="DS113508">
    <property type="protein sequence ID" value="EAY03338.1"/>
    <property type="molecule type" value="Genomic_DNA"/>
</dbReference>
<protein>
    <submittedName>
        <fullName evidence="2">Uncharacterized protein</fullName>
    </submittedName>
</protein>
<accession>A2EVK6</accession>
<name>A2EVK6_TRIV3</name>
<evidence type="ECO:0000256" key="1">
    <source>
        <dbReference type="SAM" id="Phobius"/>
    </source>
</evidence>